<evidence type="ECO:0000256" key="6">
    <source>
        <dbReference type="ARBA" id="ARBA00022737"/>
    </source>
</evidence>
<feature type="repeat" description="ANK" evidence="13">
    <location>
        <begin position="836"/>
        <end position="865"/>
    </location>
</feature>
<dbReference type="PANTHER" id="PTHR16036:SF2">
    <property type="entry name" value="TRNA ENDONUCLEASE ANKZF1"/>
    <property type="match status" value="1"/>
</dbReference>
<dbReference type="GO" id="GO:0005737">
    <property type="term" value="C:cytoplasm"/>
    <property type="evidence" value="ECO:0007669"/>
    <property type="project" value="UniProtKB-SubCell"/>
</dbReference>
<keyword evidence="7 14" id="KW-0255">Endonuclease</keyword>
<dbReference type="Proteomes" id="UP000235145">
    <property type="component" value="Unassembled WGS sequence"/>
</dbReference>
<comment type="caution">
    <text evidence="18">The sequence shown here is derived from an EMBL/GenBank/DDBJ whole genome shotgun (WGS) entry which is preliminary data.</text>
</comment>
<comment type="similarity">
    <text evidence="2 14">Belongs to the ANKZF1/VMS1 family.</text>
</comment>
<feature type="transmembrane region" description="Helical" evidence="16">
    <location>
        <begin position="180"/>
        <end position="201"/>
    </location>
</feature>
<gene>
    <name evidence="18" type="ORF">LSAT_V11C700345710</name>
</gene>
<feature type="transmembrane region" description="Helical" evidence="16">
    <location>
        <begin position="261"/>
        <end position="283"/>
    </location>
</feature>
<dbReference type="SUPFAM" id="SSF48403">
    <property type="entry name" value="Ankyrin repeat"/>
    <property type="match status" value="1"/>
</dbReference>
<dbReference type="Pfam" id="PF06454">
    <property type="entry name" value="THH1_TOM1-3_dom"/>
    <property type="match status" value="2"/>
</dbReference>
<dbReference type="InterPro" id="IPR041175">
    <property type="entry name" value="VLRF1/Vms1"/>
</dbReference>
<keyword evidence="16" id="KW-1133">Transmembrane helix</keyword>
<evidence type="ECO:0000256" key="5">
    <source>
        <dbReference type="ARBA" id="ARBA00022723"/>
    </source>
</evidence>
<evidence type="ECO:0000256" key="4">
    <source>
        <dbReference type="ARBA" id="ARBA00022722"/>
    </source>
</evidence>
<dbReference type="Pfam" id="PF00023">
    <property type="entry name" value="Ank"/>
    <property type="match status" value="1"/>
</dbReference>
<feature type="active site" evidence="14">
    <location>
        <position position="678"/>
    </location>
</feature>
<dbReference type="GO" id="GO:0036503">
    <property type="term" value="P:ERAD pathway"/>
    <property type="evidence" value="ECO:0000318"/>
    <property type="project" value="GO_Central"/>
</dbReference>
<organism evidence="18 19">
    <name type="scientific">Lactuca sativa</name>
    <name type="common">Garden lettuce</name>
    <dbReference type="NCBI Taxonomy" id="4236"/>
    <lineage>
        <taxon>Eukaryota</taxon>
        <taxon>Viridiplantae</taxon>
        <taxon>Streptophyta</taxon>
        <taxon>Embryophyta</taxon>
        <taxon>Tracheophyta</taxon>
        <taxon>Spermatophyta</taxon>
        <taxon>Magnoliopsida</taxon>
        <taxon>eudicotyledons</taxon>
        <taxon>Gunneridae</taxon>
        <taxon>Pentapetalae</taxon>
        <taxon>asterids</taxon>
        <taxon>campanulids</taxon>
        <taxon>Asterales</taxon>
        <taxon>Asteraceae</taxon>
        <taxon>Cichorioideae</taxon>
        <taxon>Cichorieae</taxon>
        <taxon>Lactucinae</taxon>
        <taxon>Lactuca</taxon>
    </lineage>
</organism>
<dbReference type="InterPro" id="IPR013087">
    <property type="entry name" value="Znf_C2H2_type"/>
</dbReference>
<keyword evidence="12" id="KW-0175">Coiled coil</keyword>
<evidence type="ECO:0000256" key="7">
    <source>
        <dbReference type="ARBA" id="ARBA00022759"/>
    </source>
</evidence>
<dbReference type="InterPro" id="IPR047139">
    <property type="entry name" value="ANKZ1/VMS1"/>
</dbReference>
<feature type="domain" description="VLRF1" evidence="17">
    <location>
        <begin position="635"/>
        <end position="776"/>
    </location>
</feature>
<reference evidence="18 19" key="1">
    <citation type="journal article" date="2017" name="Nat. Commun.">
        <title>Genome assembly with in vitro proximity ligation data and whole-genome triplication in lettuce.</title>
        <authorList>
            <person name="Reyes-Chin-Wo S."/>
            <person name="Wang Z."/>
            <person name="Yang X."/>
            <person name="Kozik A."/>
            <person name="Arikit S."/>
            <person name="Song C."/>
            <person name="Xia L."/>
            <person name="Froenicke L."/>
            <person name="Lavelle D.O."/>
            <person name="Truco M.J."/>
            <person name="Xia R."/>
            <person name="Zhu S."/>
            <person name="Xu C."/>
            <person name="Xu H."/>
            <person name="Xu X."/>
            <person name="Cox K."/>
            <person name="Korf I."/>
            <person name="Meyers B.C."/>
            <person name="Michelmore R.W."/>
        </authorList>
    </citation>
    <scope>NUCLEOTIDE SEQUENCE [LARGE SCALE GENOMIC DNA]</scope>
    <source>
        <strain evidence="19">cv. Salinas</strain>
        <tissue evidence="18">Seedlings</tissue>
    </source>
</reference>
<keyword evidence="5" id="KW-0479">Metal-binding</keyword>
<keyword evidence="9 14" id="KW-0378">Hydrolase</keyword>
<dbReference type="Pfam" id="PF18826">
    <property type="entry name" value="bVLRF1"/>
    <property type="match status" value="1"/>
</dbReference>
<dbReference type="Pfam" id="PF18716">
    <property type="entry name" value="VATC"/>
    <property type="match status" value="1"/>
</dbReference>
<evidence type="ECO:0000256" key="9">
    <source>
        <dbReference type="ARBA" id="ARBA00022801"/>
    </source>
</evidence>
<feature type="compositionally biased region" description="Basic and acidic residues" evidence="15">
    <location>
        <begin position="940"/>
        <end position="953"/>
    </location>
</feature>
<keyword evidence="11 13" id="KW-0040">ANK repeat</keyword>
<keyword evidence="6" id="KW-0677">Repeat</keyword>
<evidence type="ECO:0000256" key="10">
    <source>
        <dbReference type="ARBA" id="ARBA00022833"/>
    </source>
</evidence>
<evidence type="ECO:0000256" key="3">
    <source>
        <dbReference type="ARBA" id="ARBA00022490"/>
    </source>
</evidence>
<keyword evidence="4 14" id="KW-0540">Nuclease</keyword>
<dbReference type="PROSITE" id="PS52044">
    <property type="entry name" value="VLRF1"/>
    <property type="match status" value="1"/>
</dbReference>
<dbReference type="Gene3D" id="1.25.40.20">
    <property type="entry name" value="Ankyrin repeat-containing domain"/>
    <property type="match status" value="1"/>
</dbReference>
<dbReference type="EMBL" id="NBSK02000007">
    <property type="protein sequence ID" value="KAJ0196718.1"/>
    <property type="molecule type" value="Genomic_DNA"/>
</dbReference>
<keyword evidence="16" id="KW-0472">Membrane</keyword>
<evidence type="ECO:0000256" key="16">
    <source>
        <dbReference type="SAM" id="Phobius"/>
    </source>
</evidence>
<dbReference type="PROSITE" id="PS50297">
    <property type="entry name" value="ANK_REP_REGION"/>
    <property type="match status" value="1"/>
</dbReference>
<dbReference type="GO" id="GO:0016787">
    <property type="term" value="F:hydrolase activity"/>
    <property type="evidence" value="ECO:0007669"/>
    <property type="project" value="UniProtKB-KW"/>
</dbReference>
<keyword evidence="10" id="KW-0862">Zinc</keyword>
<feature type="transmembrane region" description="Helical" evidence="16">
    <location>
        <begin position="221"/>
        <end position="240"/>
    </location>
</feature>
<comment type="domain">
    <text evidence="14">The VLRF1 domain mediates binding to the 60S ribosomal subunit.</text>
</comment>
<dbReference type="InterPro" id="IPR036770">
    <property type="entry name" value="Ankyrin_rpt-contain_sf"/>
</dbReference>
<feature type="transmembrane region" description="Helical" evidence="16">
    <location>
        <begin position="295"/>
        <end position="319"/>
    </location>
</feature>
<dbReference type="AlphaFoldDB" id="A0A9R1V1R0"/>
<dbReference type="PROSITE" id="PS00028">
    <property type="entry name" value="ZINC_FINGER_C2H2_1"/>
    <property type="match status" value="1"/>
</dbReference>
<feature type="compositionally biased region" description="Basic residues" evidence="15">
    <location>
        <begin position="923"/>
        <end position="939"/>
    </location>
</feature>
<evidence type="ECO:0000256" key="11">
    <source>
        <dbReference type="ARBA" id="ARBA00023043"/>
    </source>
</evidence>
<evidence type="ECO:0000313" key="19">
    <source>
        <dbReference type="Proteomes" id="UP000235145"/>
    </source>
</evidence>
<comment type="subcellular location">
    <subcellularLocation>
        <location evidence="1">Cytoplasm</location>
    </subcellularLocation>
</comment>
<sequence>MYEYKKDTQMGPACLRSEMMVGEFTEPGCYSKALVAVNLALAFVDIAIAVLAFYQLLRIHSRNPQRGWTRQKVFHLMIGFANTGYGLYFVLTLVAACKKWICWSSSCGFVVMDSISCSFSSSSIFLANDEDEDESEGSPYEALVEKVNKPNPNPNLKVINYTRRRCCNIRIFPGGSRQQVVILVTLLILVLMLASAVLIWIGLGKNPIDSSVVARVYVDTFAVAMFFLGGALACYGYVLVSKMSKVRSERTSCEMWKVAGLAIVSVVCFTSSSVVAIFTNIPVLYHCEWRGIGGLYASLLLIVYYFIGSSVPSGFVLWVMRELPPSVAVNVPEESRTLAFVSDYSTTTTQPQHWTTITTAQNQGSRAIPTELNHIRHHQNEFQILSAIRKACGKIRLTPMDTGTDFTSGRRVAAVNLEQHNQSKSHRSIFEVPSDFFDSCGLLEYPSTSSTAFIPEFAATWTTSTSSKENTVLEAESEKDNNVSSSERLTCNTCKSSFESLQDQRSHFKSDFHRFNLKLAVAGKDIVKEDDFDEWTCNSLLVQDYDVSSISGSDEEDDRESSLRNDMNKGLLGSTKSKIFVRLANGEMVSFWKCLLLEDNVKILFESMEDGGMPCVTKKEVIERLHDVIHESRDNTRFRVMLLASGGHFAGCVFDGNSVVVHKTFHRYVIRAKSGKKQSSKDASGKIAHSAGASIRRHNELALKKEIRELLTSWKPYFEGSSCIFIHAPSDNRQLLFEGETPLFSGHKSGIRRIPLTVRRPTFKEARRLYNILTQISTEAEEQAAAPAPIVINKDKQVSRSDKLENPHKGVADSNNVEDLCVSTSSDKESVVLIETPLHEAAKAGDAEKVVELLEQGCDPCVVDERGRTAYMVANEKEVRNTFRRFMALNLDKWDWQAAKVPSPLTREMEESQNAKQAEKDAKRKARAKELKKLRKAKEKKTQAEAAELEKASSSHSQSQRPKLTKEEEAKRAQDEEREKRAAAAERRIAALALQSTSSSTESDMLCSCCHVSLAGKVPFHRYNYKYCTTTCMHLHKEILDDQ</sequence>
<keyword evidence="16" id="KW-0812">Transmembrane</keyword>
<evidence type="ECO:0000256" key="8">
    <source>
        <dbReference type="ARBA" id="ARBA00022771"/>
    </source>
</evidence>
<proteinExistence type="inferred from homology"/>
<evidence type="ECO:0000256" key="2">
    <source>
        <dbReference type="ARBA" id="ARBA00009262"/>
    </source>
</evidence>
<feature type="region of interest" description="Disordered" evidence="15">
    <location>
        <begin position="905"/>
        <end position="984"/>
    </location>
</feature>
<accession>A0A9R1V1R0</accession>
<evidence type="ECO:0000256" key="12">
    <source>
        <dbReference type="ARBA" id="ARBA00023054"/>
    </source>
</evidence>
<dbReference type="InterPro" id="IPR041540">
    <property type="entry name" value="VATC"/>
</dbReference>
<dbReference type="PANTHER" id="PTHR16036">
    <property type="entry name" value="ANKYRIN REPEAT AND ZINC FINGER DOMAIN-CONTAINING PROTEIN 1"/>
    <property type="match status" value="1"/>
</dbReference>
<feature type="compositionally biased region" description="Basic and acidic residues" evidence="15">
    <location>
        <begin position="964"/>
        <end position="984"/>
    </location>
</feature>
<feature type="transmembrane region" description="Helical" evidence="16">
    <location>
        <begin position="33"/>
        <end position="54"/>
    </location>
</feature>
<evidence type="ECO:0000256" key="14">
    <source>
        <dbReference type="PROSITE-ProRule" id="PRU01389"/>
    </source>
</evidence>
<evidence type="ECO:0000256" key="13">
    <source>
        <dbReference type="PROSITE-ProRule" id="PRU00023"/>
    </source>
</evidence>
<dbReference type="GO" id="GO:0008270">
    <property type="term" value="F:zinc ion binding"/>
    <property type="evidence" value="ECO:0007669"/>
    <property type="project" value="UniProtKB-KW"/>
</dbReference>
<keyword evidence="19" id="KW-1185">Reference proteome</keyword>
<dbReference type="GO" id="GO:0004519">
    <property type="term" value="F:endonuclease activity"/>
    <property type="evidence" value="ECO:0007669"/>
    <property type="project" value="UniProtKB-KW"/>
</dbReference>
<keyword evidence="3 14" id="KW-0963">Cytoplasm</keyword>
<evidence type="ECO:0000313" key="18">
    <source>
        <dbReference type="EMBL" id="KAJ0196718.1"/>
    </source>
</evidence>
<feature type="transmembrane region" description="Helical" evidence="16">
    <location>
        <begin position="74"/>
        <end position="96"/>
    </location>
</feature>
<protein>
    <recommendedName>
        <fullName evidence="17">VLRF1 domain-containing protein</fullName>
    </recommendedName>
</protein>
<evidence type="ECO:0000256" key="1">
    <source>
        <dbReference type="ARBA" id="ARBA00004496"/>
    </source>
</evidence>
<evidence type="ECO:0000259" key="17">
    <source>
        <dbReference type="PROSITE" id="PS52044"/>
    </source>
</evidence>
<name>A0A9R1V1R0_LACSA</name>
<dbReference type="PROSITE" id="PS50088">
    <property type="entry name" value="ANK_REPEAT"/>
    <property type="match status" value="1"/>
</dbReference>
<dbReference type="InterPro" id="IPR002110">
    <property type="entry name" value="Ankyrin_rpt"/>
</dbReference>
<evidence type="ECO:0000256" key="15">
    <source>
        <dbReference type="SAM" id="MobiDB-lite"/>
    </source>
</evidence>
<dbReference type="InterPro" id="IPR009457">
    <property type="entry name" value="THH1/TOM1/TOM3_dom"/>
</dbReference>
<keyword evidence="8" id="KW-0863">Zinc-finger</keyword>